<dbReference type="AlphaFoldDB" id="A0A401TIL1"/>
<protein>
    <submittedName>
        <fullName evidence="2">Uncharacterized protein</fullName>
    </submittedName>
</protein>
<evidence type="ECO:0000256" key="1">
    <source>
        <dbReference type="SAM" id="MobiDB-lite"/>
    </source>
</evidence>
<name>A0A401TIL1_CHIPU</name>
<proteinExistence type="predicted"/>
<comment type="caution">
    <text evidence="2">The sequence shown here is derived from an EMBL/GenBank/DDBJ whole genome shotgun (WGS) entry which is preliminary data.</text>
</comment>
<organism evidence="2 3">
    <name type="scientific">Chiloscyllium punctatum</name>
    <name type="common">Brownbanded bambooshark</name>
    <name type="synonym">Hemiscyllium punctatum</name>
    <dbReference type="NCBI Taxonomy" id="137246"/>
    <lineage>
        <taxon>Eukaryota</taxon>
        <taxon>Metazoa</taxon>
        <taxon>Chordata</taxon>
        <taxon>Craniata</taxon>
        <taxon>Vertebrata</taxon>
        <taxon>Chondrichthyes</taxon>
        <taxon>Elasmobranchii</taxon>
        <taxon>Galeomorphii</taxon>
        <taxon>Galeoidea</taxon>
        <taxon>Orectolobiformes</taxon>
        <taxon>Hemiscylliidae</taxon>
        <taxon>Chiloscyllium</taxon>
    </lineage>
</organism>
<accession>A0A401TIL1</accession>
<evidence type="ECO:0000313" key="3">
    <source>
        <dbReference type="Proteomes" id="UP000287033"/>
    </source>
</evidence>
<feature type="region of interest" description="Disordered" evidence="1">
    <location>
        <begin position="66"/>
        <end position="91"/>
    </location>
</feature>
<reference evidence="2 3" key="1">
    <citation type="journal article" date="2018" name="Nat. Ecol. Evol.">
        <title>Shark genomes provide insights into elasmobranch evolution and the origin of vertebrates.</title>
        <authorList>
            <person name="Hara Y"/>
            <person name="Yamaguchi K"/>
            <person name="Onimaru K"/>
            <person name="Kadota M"/>
            <person name="Koyanagi M"/>
            <person name="Keeley SD"/>
            <person name="Tatsumi K"/>
            <person name="Tanaka K"/>
            <person name="Motone F"/>
            <person name="Kageyama Y"/>
            <person name="Nozu R"/>
            <person name="Adachi N"/>
            <person name="Nishimura O"/>
            <person name="Nakagawa R"/>
            <person name="Tanegashima C"/>
            <person name="Kiyatake I"/>
            <person name="Matsumoto R"/>
            <person name="Murakumo K"/>
            <person name="Nishida K"/>
            <person name="Terakita A"/>
            <person name="Kuratani S"/>
            <person name="Sato K"/>
            <person name="Hyodo S Kuraku.S."/>
        </authorList>
    </citation>
    <scope>NUCLEOTIDE SEQUENCE [LARGE SCALE GENOMIC DNA]</scope>
</reference>
<gene>
    <name evidence="2" type="ORF">chiPu_0026607</name>
</gene>
<keyword evidence="3" id="KW-1185">Reference proteome</keyword>
<sequence length="104" mass="11308">MLDGLQNVLCGDKEVNDVAQSVMAEGFLQHVEDLAQEGAGGFFKRRVEGGQRPLDAAIHRFTLLQRQRPKKKQEADMAVTGQHEQAAGRLSATRGCASLQGGQF</sequence>
<dbReference type="EMBL" id="BEZZ01083785">
    <property type="protein sequence ID" value="GCC42494.1"/>
    <property type="molecule type" value="Genomic_DNA"/>
</dbReference>
<evidence type="ECO:0000313" key="2">
    <source>
        <dbReference type="EMBL" id="GCC42494.1"/>
    </source>
</evidence>
<dbReference type="Proteomes" id="UP000287033">
    <property type="component" value="Unassembled WGS sequence"/>
</dbReference>